<dbReference type="OrthoDB" id="5652692at2"/>
<keyword evidence="2" id="KW-0143">Chaperone</keyword>
<evidence type="ECO:0000256" key="2">
    <source>
        <dbReference type="ARBA" id="ARBA00023186"/>
    </source>
</evidence>
<accession>A0A0W0YHW3</accession>
<sequence>MTDKFSYYLEDNNEVKNMDHFAALQMSEHSFNELGLDGLKSQWRKLAAEFHPDKNGDSQRAGIVFQRIQQAYEVLSDPIKRQQYLLNKRVDFNFDVNFVYSDIDILLTELSIKSNQLDELINRLDRLNRPTHSLDSRNVRILEAHDSLEQIALDLSKIYKGSFVTVDVINKQFHLFSRIEEQATTGGEFYALNLISKNDPILSQKRFDYMQKAAAKGHLVSLVHMTNAVFAGHFRPLEDSIKWGLNCLRYLEEVAIPKLERDEPASEALSHIKEELAALRERRNEVLPLVIPRETKAFDKLVTQVVEYRNRRGGVSSEEFKLDPNMIDLLEKNQPLPSIQLIHTEETVQSSPIDEHDLLVKIYDNFAEKVTELRHAPKKNQNALNAAEDLRIQLAEAIDTYEINKANSAMTKEQAKTVFVDISTSAINNAKHLLEKELGWGDYLTNLAKSFANVFINVANSASKSLGFQSQFTLFALAKAPFIPEVEKMQDDLSEQLSLR</sequence>
<dbReference type="PANTHER" id="PTHR45270:SF4">
    <property type="entry name" value="CHAPERONE DNAJ-DOMAIN SUPERFAMILY PROTEIN"/>
    <property type="match status" value="1"/>
</dbReference>
<proteinExistence type="predicted"/>
<dbReference type="CDD" id="cd06257">
    <property type="entry name" value="DnaJ"/>
    <property type="match status" value="1"/>
</dbReference>
<dbReference type="InterPro" id="IPR036869">
    <property type="entry name" value="J_dom_sf"/>
</dbReference>
<dbReference type="PATRIC" id="fig|28087.4.peg.2412"/>
<dbReference type="Proteomes" id="UP000054621">
    <property type="component" value="Unassembled WGS sequence"/>
</dbReference>
<comment type="caution">
    <text evidence="4">The sequence shown here is derived from an EMBL/GenBank/DDBJ whole genome shotgun (WGS) entry which is preliminary data.</text>
</comment>
<evidence type="ECO:0000259" key="3">
    <source>
        <dbReference type="PROSITE" id="PS50076"/>
    </source>
</evidence>
<evidence type="ECO:0000313" key="5">
    <source>
        <dbReference type="Proteomes" id="UP000054621"/>
    </source>
</evidence>
<dbReference type="PROSITE" id="PS00636">
    <property type="entry name" value="DNAJ_1"/>
    <property type="match status" value="1"/>
</dbReference>
<dbReference type="PANTHER" id="PTHR45270">
    <property type="entry name" value="OS03G0832900 PROTEIN"/>
    <property type="match status" value="1"/>
</dbReference>
<keyword evidence="1" id="KW-0963">Cytoplasm</keyword>
<dbReference type="STRING" id="28087.Lsai_2240"/>
<protein>
    <submittedName>
        <fullName evidence="4">Substrate of the Dot/Icm secretion system</fullName>
    </submittedName>
</protein>
<gene>
    <name evidence="4" type="ORF">Lsai_2240</name>
</gene>
<dbReference type="InterPro" id="IPR018253">
    <property type="entry name" value="DnaJ_domain_CS"/>
</dbReference>
<dbReference type="InterPro" id="IPR001623">
    <property type="entry name" value="DnaJ_domain"/>
</dbReference>
<dbReference type="SMART" id="SM00271">
    <property type="entry name" value="DnaJ"/>
    <property type="match status" value="1"/>
</dbReference>
<dbReference type="PROSITE" id="PS50076">
    <property type="entry name" value="DNAJ_2"/>
    <property type="match status" value="1"/>
</dbReference>
<evidence type="ECO:0000256" key="1">
    <source>
        <dbReference type="ARBA" id="ARBA00022490"/>
    </source>
</evidence>
<name>A0A0W0YHW3_9GAMM</name>
<dbReference type="PRINTS" id="PR00625">
    <property type="entry name" value="JDOMAIN"/>
</dbReference>
<dbReference type="EMBL" id="LNYV01000034">
    <property type="protein sequence ID" value="KTD56110.1"/>
    <property type="molecule type" value="Genomic_DNA"/>
</dbReference>
<evidence type="ECO:0000313" key="4">
    <source>
        <dbReference type="EMBL" id="KTD56110.1"/>
    </source>
</evidence>
<dbReference type="RefSeq" id="WP_027270298.1">
    <property type="nucleotide sequence ID" value="NZ_CAAAJE010000006.1"/>
</dbReference>
<organism evidence="4 5">
    <name type="scientific">Legionella sainthelensi</name>
    <dbReference type="NCBI Taxonomy" id="28087"/>
    <lineage>
        <taxon>Bacteria</taxon>
        <taxon>Pseudomonadati</taxon>
        <taxon>Pseudomonadota</taxon>
        <taxon>Gammaproteobacteria</taxon>
        <taxon>Legionellales</taxon>
        <taxon>Legionellaceae</taxon>
        <taxon>Legionella</taxon>
    </lineage>
</organism>
<dbReference type="eggNOG" id="COG0484">
    <property type="taxonomic scope" value="Bacteria"/>
</dbReference>
<dbReference type="SUPFAM" id="SSF46565">
    <property type="entry name" value="Chaperone J-domain"/>
    <property type="match status" value="1"/>
</dbReference>
<dbReference type="Gene3D" id="1.10.287.110">
    <property type="entry name" value="DnaJ domain"/>
    <property type="match status" value="1"/>
</dbReference>
<dbReference type="AlphaFoldDB" id="A0A0W0YHW3"/>
<feature type="domain" description="J" evidence="3">
    <location>
        <begin position="19"/>
        <end position="88"/>
    </location>
</feature>
<dbReference type="Pfam" id="PF00226">
    <property type="entry name" value="DnaJ"/>
    <property type="match status" value="1"/>
</dbReference>
<reference evidence="4 5" key="1">
    <citation type="submission" date="2015-11" db="EMBL/GenBank/DDBJ databases">
        <title>Genomic analysis of 38 Legionella species identifies large and diverse effector repertoires.</title>
        <authorList>
            <person name="Burstein D."/>
            <person name="Amaro F."/>
            <person name="Zusman T."/>
            <person name="Lifshitz Z."/>
            <person name="Cohen O."/>
            <person name="Gilbert J.A."/>
            <person name="Pupko T."/>
            <person name="Shuman H.A."/>
            <person name="Segal G."/>
        </authorList>
    </citation>
    <scope>NUCLEOTIDE SEQUENCE [LARGE SCALE GENOMIC DNA]</scope>
    <source>
        <strain evidence="4 5">Mt.St.Helens-4</strain>
    </source>
</reference>